<dbReference type="Pfam" id="PF13183">
    <property type="entry name" value="Fer4_8"/>
    <property type="match status" value="1"/>
</dbReference>
<accession>A0A1D7QX14</accession>
<dbReference type="GO" id="GO:0051539">
    <property type="term" value="F:4 iron, 4 sulfur cluster binding"/>
    <property type="evidence" value="ECO:0007669"/>
    <property type="project" value="UniProtKB-KW"/>
</dbReference>
<dbReference type="GO" id="GO:0051538">
    <property type="term" value="F:3 iron, 4 sulfur cluster binding"/>
    <property type="evidence" value="ECO:0007669"/>
    <property type="project" value="UniProtKB-KW"/>
</dbReference>
<keyword evidence="8 11" id="KW-0408">Iron</keyword>
<dbReference type="GO" id="GO:0051537">
    <property type="term" value="F:2 iron, 2 sulfur cluster binding"/>
    <property type="evidence" value="ECO:0007669"/>
    <property type="project" value="UniProtKB-KW"/>
</dbReference>
<evidence type="ECO:0000259" key="13">
    <source>
        <dbReference type="PROSITE" id="PS51379"/>
    </source>
</evidence>
<evidence type="ECO:0000256" key="2">
    <source>
        <dbReference type="ARBA" id="ARBA00009433"/>
    </source>
</evidence>
<comment type="cofactor">
    <cofactor evidence="11">
        <name>[4Fe-4S] cluster</name>
        <dbReference type="ChEBI" id="CHEBI:49883"/>
    </cofactor>
    <text evidence="11">Binds 1 [4Fe-4S] cluster.</text>
</comment>
<evidence type="ECO:0000256" key="10">
    <source>
        <dbReference type="ARBA" id="ARBA00023291"/>
    </source>
</evidence>
<dbReference type="EMBL" id="CP012502">
    <property type="protein sequence ID" value="AOM83561.1"/>
    <property type="molecule type" value="Genomic_DNA"/>
</dbReference>
<dbReference type="Gene3D" id="3.10.20.30">
    <property type="match status" value="1"/>
</dbReference>
<comment type="cofactor">
    <cofactor evidence="11">
        <name>[3Fe-4S] cluster</name>
        <dbReference type="ChEBI" id="CHEBI:21137"/>
    </cofactor>
    <text evidence="11">Binds 1 [3Fe-4S] cluster.</text>
</comment>
<evidence type="ECO:0000256" key="6">
    <source>
        <dbReference type="ARBA" id="ARBA00022723"/>
    </source>
</evidence>
<dbReference type="PROSITE" id="PS00197">
    <property type="entry name" value="2FE2S_FER_1"/>
    <property type="match status" value="1"/>
</dbReference>
<evidence type="ECO:0000256" key="9">
    <source>
        <dbReference type="ARBA" id="ARBA00023014"/>
    </source>
</evidence>
<proteinExistence type="inferred from homology"/>
<evidence type="ECO:0000259" key="12">
    <source>
        <dbReference type="PROSITE" id="PS51085"/>
    </source>
</evidence>
<evidence type="ECO:0000256" key="8">
    <source>
        <dbReference type="ARBA" id="ARBA00023004"/>
    </source>
</evidence>
<dbReference type="PATRIC" id="fig|632773.3.peg.2321"/>
<dbReference type="PROSITE" id="PS00198">
    <property type="entry name" value="4FE4S_FER_1"/>
    <property type="match status" value="1"/>
</dbReference>
<keyword evidence="9 11" id="KW-0411">Iron-sulfur</keyword>
<evidence type="ECO:0000256" key="1">
    <source>
        <dbReference type="ARBA" id="ARBA00005163"/>
    </source>
</evidence>
<dbReference type="AlphaFoldDB" id="A0A1D7QX14"/>
<dbReference type="InterPro" id="IPR036010">
    <property type="entry name" value="2Fe-2S_ferredoxin-like_sf"/>
</dbReference>
<dbReference type="GO" id="GO:0008177">
    <property type="term" value="F:succinate dehydrogenase (quinone) activity"/>
    <property type="evidence" value="ECO:0007669"/>
    <property type="project" value="UniProtKB-EC"/>
</dbReference>
<dbReference type="SUPFAM" id="SSF46548">
    <property type="entry name" value="alpha-helical ferredoxin"/>
    <property type="match status" value="1"/>
</dbReference>
<keyword evidence="6 11" id="KW-0479">Metal-binding</keyword>
<dbReference type="STRING" id="632773.BBEV_2203"/>
<dbReference type="InterPro" id="IPR012675">
    <property type="entry name" value="Beta-grasp_dom_sf"/>
</dbReference>
<comment type="similarity">
    <text evidence="2 11">Belongs to the succinate dehydrogenase/fumarate reductase iron-sulfur protein family.</text>
</comment>
<dbReference type="InterPro" id="IPR017900">
    <property type="entry name" value="4Fe4S_Fe_S_CS"/>
</dbReference>
<dbReference type="PROSITE" id="PS51085">
    <property type="entry name" value="2FE2S_FER_2"/>
    <property type="match status" value="1"/>
</dbReference>
<keyword evidence="3 11" id="KW-0004">4Fe-4S</keyword>
<dbReference type="Proteomes" id="UP000094463">
    <property type="component" value="Chromosome"/>
</dbReference>
<keyword evidence="7" id="KW-0560">Oxidoreductase</keyword>
<dbReference type="GO" id="GO:0009055">
    <property type="term" value="F:electron transfer activity"/>
    <property type="evidence" value="ECO:0007669"/>
    <property type="project" value="InterPro"/>
</dbReference>
<dbReference type="KEGG" id="bbev:BBEV_2203"/>
<keyword evidence="4" id="KW-0816">Tricarboxylic acid cycle</keyword>
<dbReference type="GO" id="GO:0022904">
    <property type="term" value="P:respiratory electron transport chain"/>
    <property type="evidence" value="ECO:0007669"/>
    <property type="project" value="TreeGrafter"/>
</dbReference>
<dbReference type="GO" id="GO:0006099">
    <property type="term" value="P:tricarboxylic acid cycle"/>
    <property type="evidence" value="ECO:0007669"/>
    <property type="project" value="UniProtKB-KW"/>
</dbReference>
<dbReference type="InterPro" id="IPR009051">
    <property type="entry name" value="Helical_ferredxn"/>
</dbReference>
<comment type="pathway">
    <text evidence="1">Carbohydrate metabolism; tricarboxylic acid cycle.</text>
</comment>
<evidence type="ECO:0000313" key="14">
    <source>
        <dbReference type="EMBL" id="AOM83561.1"/>
    </source>
</evidence>
<dbReference type="InterPro" id="IPR017896">
    <property type="entry name" value="4Fe4S_Fe-S-bd"/>
</dbReference>
<comment type="catalytic activity">
    <reaction evidence="11">
        <text>a menaquinone + succinate = a menaquinol + fumarate</text>
        <dbReference type="Rhea" id="RHEA:27834"/>
        <dbReference type="Rhea" id="RHEA-COMP:9537"/>
        <dbReference type="Rhea" id="RHEA-COMP:9539"/>
        <dbReference type="ChEBI" id="CHEBI:16374"/>
        <dbReference type="ChEBI" id="CHEBI:18151"/>
        <dbReference type="ChEBI" id="CHEBI:29806"/>
        <dbReference type="ChEBI" id="CHEBI:30031"/>
        <dbReference type="EC" id="1.3.5.1"/>
    </reaction>
</comment>
<protein>
    <recommendedName>
        <fullName evidence="11">Fumarate reductase iron-sulfur subunit</fullName>
        <ecNumber evidence="11">1.3.5.1</ecNumber>
    </recommendedName>
</protein>
<dbReference type="OrthoDB" id="9804391at2"/>
<gene>
    <name evidence="14" type="primary">frdB</name>
    <name evidence="14" type="ORF">BBEV_2203</name>
</gene>
<organism evidence="14 15">
    <name type="scientific">Salisediminibacterium beveridgei</name>
    <dbReference type="NCBI Taxonomy" id="632773"/>
    <lineage>
        <taxon>Bacteria</taxon>
        <taxon>Bacillati</taxon>
        <taxon>Bacillota</taxon>
        <taxon>Bacilli</taxon>
        <taxon>Bacillales</taxon>
        <taxon>Bacillaceae</taxon>
        <taxon>Salisediminibacterium</taxon>
    </lineage>
</organism>
<dbReference type="PROSITE" id="PS51379">
    <property type="entry name" value="4FE4S_FER_2"/>
    <property type="match status" value="1"/>
</dbReference>
<dbReference type="InterPro" id="IPR006058">
    <property type="entry name" value="2Fe2S_fd_BS"/>
</dbReference>
<dbReference type="InterPro" id="IPR001041">
    <property type="entry name" value="2Fe-2S_ferredoxin-type"/>
</dbReference>
<dbReference type="EC" id="1.3.5.1" evidence="11"/>
<comment type="cofactor">
    <cofactor evidence="11">
        <name>[2Fe-2S] cluster</name>
        <dbReference type="ChEBI" id="CHEBI:190135"/>
    </cofactor>
    <text evidence="11">Binds 1 [2Fe-2S] cluster.</text>
</comment>
<dbReference type="Gene3D" id="1.10.1060.10">
    <property type="entry name" value="Alpha-helical ferredoxin"/>
    <property type="match status" value="1"/>
</dbReference>
<evidence type="ECO:0000256" key="11">
    <source>
        <dbReference type="RuleBase" id="RU361237"/>
    </source>
</evidence>
<feature type="domain" description="2Fe-2S ferredoxin-type" evidence="12">
    <location>
        <begin position="2"/>
        <end position="94"/>
    </location>
</feature>
<dbReference type="PANTHER" id="PTHR11921">
    <property type="entry name" value="SUCCINATE DEHYDROGENASE IRON-SULFUR PROTEIN"/>
    <property type="match status" value="1"/>
</dbReference>
<keyword evidence="15" id="KW-1185">Reference proteome</keyword>
<name>A0A1D7QX14_9BACI</name>
<dbReference type="SUPFAM" id="SSF54292">
    <property type="entry name" value="2Fe-2S ferredoxin-like"/>
    <property type="match status" value="1"/>
</dbReference>
<dbReference type="GO" id="GO:0046872">
    <property type="term" value="F:metal ion binding"/>
    <property type="evidence" value="ECO:0007669"/>
    <property type="project" value="UniProtKB-KW"/>
</dbReference>
<evidence type="ECO:0000313" key="15">
    <source>
        <dbReference type="Proteomes" id="UP000094463"/>
    </source>
</evidence>
<feature type="domain" description="4Fe-4S ferredoxin-type" evidence="13">
    <location>
        <begin position="193"/>
        <end position="223"/>
    </location>
</feature>
<keyword evidence="5 11" id="KW-0001">2Fe-2S</keyword>
<keyword evidence="10 11" id="KW-0003">3Fe-4S</keyword>
<evidence type="ECO:0000256" key="4">
    <source>
        <dbReference type="ARBA" id="ARBA00022532"/>
    </source>
</evidence>
<sequence>MKKLTLQIKRNNGSEQWVQHYVLPYEEGKTLLWALTTIKDEIDPSLNFTSACRHAICGSCAVKVNGHAFLVCKTKIDDLINTFSSMKLSIEPLGNFEVIRDLVIDWEPKVEKLMHVDPWLKPKSYVTKQDGSVQSKEDANKIAKPTDCILCGSCSSECNQLDVNDGSFPDPFIFNKAYRFLVESRDSDTTERARSIADQDIWKCLHCMECVTKCPKAIPLTDEIAYLRQQSIQEGKKHNQGARHAFAFYNDVRNKGRLNEMLLPIRTDGFVSTVGRKIPFAYRMIAKGKINPFHFPGEVNGIHGVRNLFMQNERTR</sequence>
<reference evidence="14 15" key="1">
    <citation type="submission" date="2015-08" db="EMBL/GenBank/DDBJ databases">
        <title>The complete genome sequence of Bacillus beveridgei MLTeJB.</title>
        <authorList>
            <person name="Hanson T.E."/>
            <person name="Mesa C."/>
            <person name="Basesman S.M."/>
            <person name="Oremland R.S."/>
        </authorList>
    </citation>
    <scope>NUCLEOTIDE SEQUENCE [LARGE SCALE GENOMIC DNA]</scope>
    <source>
        <strain evidence="14 15">MLTeJB</strain>
    </source>
</reference>
<evidence type="ECO:0000256" key="5">
    <source>
        <dbReference type="ARBA" id="ARBA00022714"/>
    </source>
</evidence>
<dbReference type="NCBIfam" id="TIGR00384">
    <property type="entry name" value="dhsB"/>
    <property type="match status" value="1"/>
</dbReference>
<dbReference type="PANTHER" id="PTHR11921:SF29">
    <property type="entry name" value="SUCCINATE DEHYDROGENASE [UBIQUINONE] IRON-SULFUR SUBUNIT, MITOCHONDRIAL"/>
    <property type="match status" value="1"/>
</dbReference>
<dbReference type="InterPro" id="IPR025192">
    <property type="entry name" value="Succ_DH/fum_Rdtase_N"/>
</dbReference>
<dbReference type="Pfam" id="PF13085">
    <property type="entry name" value="Fer2_3"/>
    <property type="match status" value="1"/>
</dbReference>
<dbReference type="RefSeq" id="WP_069365529.1">
    <property type="nucleotide sequence ID" value="NZ_CP012502.1"/>
</dbReference>
<evidence type="ECO:0000256" key="7">
    <source>
        <dbReference type="ARBA" id="ARBA00023002"/>
    </source>
</evidence>
<dbReference type="CDD" id="cd00207">
    <property type="entry name" value="fer2"/>
    <property type="match status" value="1"/>
</dbReference>
<dbReference type="InterPro" id="IPR004489">
    <property type="entry name" value="Succ_DH/fum_Rdtase_Fe-S"/>
</dbReference>
<dbReference type="InterPro" id="IPR050573">
    <property type="entry name" value="SDH/FRD_Iron-Sulfur"/>
</dbReference>
<evidence type="ECO:0000256" key="3">
    <source>
        <dbReference type="ARBA" id="ARBA00022485"/>
    </source>
</evidence>